<dbReference type="SUPFAM" id="SSF103473">
    <property type="entry name" value="MFS general substrate transporter"/>
    <property type="match status" value="1"/>
</dbReference>
<feature type="transmembrane region" description="Helical" evidence="6">
    <location>
        <begin position="55"/>
        <end position="72"/>
    </location>
</feature>
<dbReference type="GO" id="GO:0022857">
    <property type="term" value="F:transmembrane transporter activity"/>
    <property type="evidence" value="ECO:0007669"/>
    <property type="project" value="InterPro"/>
</dbReference>
<comment type="subcellular location">
    <subcellularLocation>
        <location evidence="1">Membrane</location>
    </subcellularLocation>
</comment>
<name>A0A6L2M1T6_TANCI</name>
<keyword evidence="2 6" id="KW-0812">Transmembrane</keyword>
<evidence type="ECO:0000256" key="2">
    <source>
        <dbReference type="ARBA" id="ARBA00022692"/>
    </source>
</evidence>
<dbReference type="Pfam" id="PF00083">
    <property type="entry name" value="Sugar_tr"/>
    <property type="match status" value="1"/>
</dbReference>
<accession>A0A6L2M1T6</accession>
<comment type="caution">
    <text evidence="7">The sequence shown here is derived from an EMBL/GenBank/DDBJ whole genome shotgun (WGS) entry which is preliminary data.</text>
</comment>
<dbReference type="EMBL" id="BKCJ010005669">
    <property type="protein sequence ID" value="GEU68001.1"/>
    <property type="molecule type" value="Genomic_DNA"/>
</dbReference>
<reference evidence="7" key="1">
    <citation type="journal article" date="2019" name="Sci. Rep.">
        <title>Draft genome of Tanacetum cinerariifolium, the natural source of mosquito coil.</title>
        <authorList>
            <person name="Yamashiro T."/>
            <person name="Shiraishi A."/>
            <person name="Satake H."/>
            <person name="Nakayama K."/>
        </authorList>
    </citation>
    <scope>NUCLEOTIDE SEQUENCE</scope>
</reference>
<evidence type="ECO:0000256" key="1">
    <source>
        <dbReference type="ARBA" id="ARBA00004370"/>
    </source>
</evidence>
<dbReference type="InterPro" id="IPR005828">
    <property type="entry name" value="MFS_sugar_transport-like"/>
</dbReference>
<dbReference type="GO" id="GO:0016020">
    <property type="term" value="C:membrane"/>
    <property type="evidence" value="ECO:0007669"/>
    <property type="project" value="UniProtKB-SubCell"/>
</dbReference>
<evidence type="ECO:0000256" key="3">
    <source>
        <dbReference type="ARBA" id="ARBA00022989"/>
    </source>
</evidence>
<evidence type="ECO:0000256" key="5">
    <source>
        <dbReference type="ARBA" id="ARBA00044504"/>
    </source>
</evidence>
<comment type="similarity">
    <text evidence="5">Belongs to the major facilitator superfamily. Phosphate:H(+) symporter (TC 2.A.1.9) family.</text>
</comment>
<organism evidence="7">
    <name type="scientific">Tanacetum cinerariifolium</name>
    <name type="common">Dalmatian daisy</name>
    <name type="synonym">Chrysanthemum cinerariifolium</name>
    <dbReference type="NCBI Taxonomy" id="118510"/>
    <lineage>
        <taxon>Eukaryota</taxon>
        <taxon>Viridiplantae</taxon>
        <taxon>Streptophyta</taxon>
        <taxon>Embryophyta</taxon>
        <taxon>Tracheophyta</taxon>
        <taxon>Spermatophyta</taxon>
        <taxon>Magnoliopsida</taxon>
        <taxon>eudicotyledons</taxon>
        <taxon>Gunneridae</taxon>
        <taxon>Pentapetalae</taxon>
        <taxon>asterids</taxon>
        <taxon>campanulids</taxon>
        <taxon>Asterales</taxon>
        <taxon>Asteraceae</taxon>
        <taxon>Asteroideae</taxon>
        <taxon>Anthemideae</taxon>
        <taxon>Anthemidinae</taxon>
        <taxon>Tanacetum</taxon>
    </lineage>
</organism>
<keyword evidence="3 6" id="KW-1133">Transmembrane helix</keyword>
<keyword evidence="4 6" id="KW-0472">Membrane</keyword>
<evidence type="ECO:0000256" key="4">
    <source>
        <dbReference type="ARBA" id="ARBA00023136"/>
    </source>
</evidence>
<evidence type="ECO:0000256" key="6">
    <source>
        <dbReference type="SAM" id="Phobius"/>
    </source>
</evidence>
<protein>
    <submittedName>
        <fullName evidence="7">D-xylose-proton symporter-like 2</fullName>
    </submittedName>
</protein>
<sequence length="88" mass="9692">MILRVAWHVNSGDPRILTAGFSVLERKIDGISGCCCIAALCWMLSDIAWGWNTVLHFGGIAVVSLVFIFFILPETKGLTLEEIEAKLL</sequence>
<dbReference type="Gene3D" id="1.20.1250.20">
    <property type="entry name" value="MFS general substrate transporter like domains"/>
    <property type="match status" value="1"/>
</dbReference>
<dbReference type="InterPro" id="IPR036259">
    <property type="entry name" value="MFS_trans_sf"/>
</dbReference>
<proteinExistence type="inferred from homology"/>
<dbReference type="AlphaFoldDB" id="A0A6L2M1T6"/>
<gene>
    <name evidence="7" type="ORF">Tci_039979</name>
</gene>
<evidence type="ECO:0000313" key="7">
    <source>
        <dbReference type="EMBL" id="GEU68001.1"/>
    </source>
</evidence>